<sequence>MYVYPNEIKSYNRDTFEIDSDELGKFPTESLKKGIVRKWETFKMQKAECFLPPNKGTEFTIRPSEAPLTSSPAVHTQRIWAGGATSPGDAQATINQDLDLIKSCIEVPRVAACRAVVCDKDRAGRVSATRIFRLLKGGRRQEEASVGVPGAERRGARMGAAGGDGGDGGRAGFVMSAY</sequence>
<keyword evidence="2" id="KW-1185">Reference proteome</keyword>
<evidence type="ECO:0000313" key="1">
    <source>
        <dbReference type="EMBL" id="KAF7280612.1"/>
    </source>
</evidence>
<dbReference type="AlphaFoldDB" id="A0A834IK43"/>
<protein>
    <submittedName>
        <fullName evidence="1">Uncharacterized protein</fullName>
    </submittedName>
</protein>
<dbReference type="Proteomes" id="UP000625711">
    <property type="component" value="Unassembled WGS sequence"/>
</dbReference>
<proteinExistence type="predicted"/>
<evidence type="ECO:0000313" key="2">
    <source>
        <dbReference type="Proteomes" id="UP000625711"/>
    </source>
</evidence>
<name>A0A834IK43_RHYFE</name>
<dbReference type="OrthoDB" id="10607983at2759"/>
<dbReference type="EMBL" id="JAACXV010000281">
    <property type="protein sequence ID" value="KAF7280612.1"/>
    <property type="molecule type" value="Genomic_DNA"/>
</dbReference>
<reference evidence="1" key="1">
    <citation type="submission" date="2020-08" db="EMBL/GenBank/DDBJ databases">
        <title>Genome sequencing and assembly of the red palm weevil Rhynchophorus ferrugineus.</title>
        <authorList>
            <person name="Dias G.B."/>
            <person name="Bergman C.M."/>
            <person name="Manee M."/>
        </authorList>
    </citation>
    <scope>NUCLEOTIDE SEQUENCE</scope>
    <source>
        <strain evidence="1">AA-2017</strain>
        <tissue evidence="1">Whole larva</tissue>
    </source>
</reference>
<accession>A0A834IK43</accession>
<comment type="caution">
    <text evidence="1">The sequence shown here is derived from an EMBL/GenBank/DDBJ whole genome shotgun (WGS) entry which is preliminary data.</text>
</comment>
<organism evidence="1 2">
    <name type="scientific">Rhynchophorus ferrugineus</name>
    <name type="common">Red palm weevil</name>
    <name type="synonym">Curculio ferrugineus</name>
    <dbReference type="NCBI Taxonomy" id="354439"/>
    <lineage>
        <taxon>Eukaryota</taxon>
        <taxon>Metazoa</taxon>
        <taxon>Ecdysozoa</taxon>
        <taxon>Arthropoda</taxon>
        <taxon>Hexapoda</taxon>
        <taxon>Insecta</taxon>
        <taxon>Pterygota</taxon>
        <taxon>Neoptera</taxon>
        <taxon>Endopterygota</taxon>
        <taxon>Coleoptera</taxon>
        <taxon>Polyphaga</taxon>
        <taxon>Cucujiformia</taxon>
        <taxon>Curculionidae</taxon>
        <taxon>Dryophthorinae</taxon>
        <taxon>Rhynchophorus</taxon>
    </lineage>
</organism>
<gene>
    <name evidence="1" type="ORF">GWI33_005710</name>
</gene>